<reference evidence="1" key="1">
    <citation type="journal article" date="2022" name="bioRxiv">
        <title>Sequencing and chromosome-scale assembly of the giantPleurodeles waltlgenome.</title>
        <authorList>
            <person name="Brown T."/>
            <person name="Elewa A."/>
            <person name="Iarovenko S."/>
            <person name="Subramanian E."/>
            <person name="Araus A.J."/>
            <person name="Petzold A."/>
            <person name="Susuki M."/>
            <person name="Suzuki K.-i.T."/>
            <person name="Hayashi T."/>
            <person name="Toyoda A."/>
            <person name="Oliveira C."/>
            <person name="Osipova E."/>
            <person name="Leigh N.D."/>
            <person name="Simon A."/>
            <person name="Yun M.H."/>
        </authorList>
    </citation>
    <scope>NUCLEOTIDE SEQUENCE</scope>
    <source>
        <strain evidence="1">20211129_DDA</strain>
        <tissue evidence="1">Liver</tissue>
    </source>
</reference>
<evidence type="ECO:0000313" key="1">
    <source>
        <dbReference type="EMBL" id="KAJ1141051.1"/>
    </source>
</evidence>
<protein>
    <submittedName>
        <fullName evidence="1">Uncharacterized protein</fullName>
    </submittedName>
</protein>
<name>A0AAV7QKK6_PLEWA</name>
<dbReference type="InterPro" id="IPR050951">
    <property type="entry name" value="Retrovirus_Pol_polyprotein"/>
</dbReference>
<organism evidence="1 2">
    <name type="scientific">Pleurodeles waltl</name>
    <name type="common">Iberian ribbed newt</name>
    <dbReference type="NCBI Taxonomy" id="8319"/>
    <lineage>
        <taxon>Eukaryota</taxon>
        <taxon>Metazoa</taxon>
        <taxon>Chordata</taxon>
        <taxon>Craniata</taxon>
        <taxon>Vertebrata</taxon>
        <taxon>Euteleostomi</taxon>
        <taxon>Amphibia</taxon>
        <taxon>Batrachia</taxon>
        <taxon>Caudata</taxon>
        <taxon>Salamandroidea</taxon>
        <taxon>Salamandridae</taxon>
        <taxon>Pleurodelinae</taxon>
        <taxon>Pleurodeles</taxon>
    </lineage>
</organism>
<dbReference type="PANTHER" id="PTHR37984">
    <property type="entry name" value="PROTEIN CBG26694"/>
    <property type="match status" value="1"/>
</dbReference>
<gene>
    <name evidence="1" type="ORF">NDU88_007388</name>
</gene>
<evidence type="ECO:0000313" key="2">
    <source>
        <dbReference type="Proteomes" id="UP001066276"/>
    </source>
</evidence>
<dbReference type="EMBL" id="JANPWB010000010">
    <property type="protein sequence ID" value="KAJ1141051.1"/>
    <property type="molecule type" value="Genomic_DNA"/>
</dbReference>
<dbReference type="PANTHER" id="PTHR37984:SF5">
    <property type="entry name" value="PROTEIN NYNRIN-LIKE"/>
    <property type="match status" value="1"/>
</dbReference>
<comment type="caution">
    <text evidence="1">The sequence shown here is derived from an EMBL/GenBank/DDBJ whole genome shotgun (WGS) entry which is preliminary data.</text>
</comment>
<proteinExistence type="predicted"/>
<keyword evidence="2" id="KW-1185">Reference proteome</keyword>
<dbReference type="Proteomes" id="UP001066276">
    <property type="component" value="Chromosome 6"/>
</dbReference>
<accession>A0AAV7QKK6</accession>
<sequence>MKDAFQCGGACCEVLVGDELALEKVLAVAKNVFREKLGCLKGILTPGGAGKGSARLARLAARLQEYIYTIEFLQEWRNVQADCLSRLSLNWEDVDDGSVRDANEEGAVATVHDVVDSGTGLFLVEQWEEKMKEDLVMNDVIKMIKNGGVRESVLFPPVRPYVKVLEDLSVYDGTVVMRGDCFIPPAGLRFRIFQLVHEGHLGQGLTIRKTVVGGSIGSSKKGSEKLTSLRVEVVDWVKMKSGRIQGGLSMFKGPFRIRQVGTHYVILENGDRWNLRNVAIYQKGGTTDKKFDEGCSGAMFINDDEVLSDSEHMLLSDCVEDVANERGSVESVEMSQKRIRKPPPYLKDFIR</sequence>
<dbReference type="AlphaFoldDB" id="A0AAV7QKK6"/>